<organism evidence="1 2">
    <name type="scientific">Aspergillus parasiticus</name>
    <dbReference type="NCBI Taxonomy" id="5067"/>
    <lineage>
        <taxon>Eukaryota</taxon>
        <taxon>Fungi</taxon>
        <taxon>Dikarya</taxon>
        <taxon>Ascomycota</taxon>
        <taxon>Pezizomycotina</taxon>
        <taxon>Eurotiomycetes</taxon>
        <taxon>Eurotiomycetidae</taxon>
        <taxon>Eurotiales</taxon>
        <taxon>Aspergillaceae</taxon>
        <taxon>Aspergillus</taxon>
        <taxon>Aspergillus subgen. Circumdati</taxon>
    </lineage>
</organism>
<proteinExistence type="predicted"/>
<dbReference type="Proteomes" id="UP000326532">
    <property type="component" value="Unassembled WGS sequence"/>
</dbReference>
<accession>A0A5N6E142</accession>
<evidence type="ECO:0000313" key="1">
    <source>
        <dbReference type="EMBL" id="KAB8211168.1"/>
    </source>
</evidence>
<reference evidence="1 2" key="1">
    <citation type="submission" date="2019-04" db="EMBL/GenBank/DDBJ databases">
        <title>Fungal friends and foes A comparative genomics study of 23 Aspergillus species from section Flavi.</title>
        <authorList>
            <consortium name="DOE Joint Genome Institute"/>
            <person name="Kjaerbolling I."/>
            <person name="Vesth T.C."/>
            <person name="Frisvad J.C."/>
            <person name="Nybo J.L."/>
            <person name="Theobald S."/>
            <person name="Kildgaard S."/>
            <person name="Petersen T.I."/>
            <person name="Kuo A."/>
            <person name="Sato A."/>
            <person name="Lyhne E.K."/>
            <person name="Kogle M.E."/>
            <person name="Wiebenga A."/>
            <person name="Kun R.S."/>
            <person name="Lubbers R.J."/>
            <person name="Makela M.R."/>
            <person name="Barry K."/>
            <person name="Chovatia M."/>
            <person name="Clum A."/>
            <person name="Daum C."/>
            <person name="Haridas S."/>
            <person name="He G."/>
            <person name="LaButti K."/>
            <person name="Lipzen A."/>
            <person name="Mondo S."/>
            <person name="Pangilinan J."/>
            <person name="Riley R."/>
            <person name="Salamov A."/>
            <person name="Simmons B.A."/>
            <person name="Magnuson J.K."/>
            <person name="Henrissat B."/>
            <person name="Mortensen U.H."/>
            <person name="Larsen T.O."/>
            <person name="De vries R.P."/>
            <person name="Grigoriev I.V."/>
            <person name="Machida M."/>
            <person name="Baker S.E."/>
            <person name="Andersen M.R."/>
        </authorList>
    </citation>
    <scope>NUCLEOTIDE SEQUENCE [LARGE SCALE GENOMIC DNA]</scope>
    <source>
        <strain evidence="1 2">CBS 117618</strain>
    </source>
</reference>
<protein>
    <submittedName>
        <fullName evidence="1">Uncharacterized protein</fullName>
    </submittedName>
</protein>
<keyword evidence="2" id="KW-1185">Reference proteome</keyword>
<gene>
    <name evidence="1" type="ORF">BDV34DRAFT_219771</name>
</gene>
<name>A0A5N6E142_ASPPA</name>
<evidence type="ECO:0000313" key="2">
    <source>
        <dbReference type="Proteomes" id="UP000326532"/>
    </source>
</evidence>
<dbReference type="EMBL" id="ML734939">
    <property type="protein sequence ID" value="KAB8211168.1"/>
    <property type="molecule type" value="Genomic_DNA"/>
</dbReference>
<dbReference type="Gene3D" id="1.25.40.10">
    <property type="entry name" value="Tetratricopeptide repeat domain"/>
    <property type="match status" value="1"/>
</dbReference>
<sequence length="269" mass="30602">MPEDHHALRGILQRLAFSFQEQYQLSGEMKYLEEEIEISHRSLTRYRYHRSEDQRDLEGAEHASRQAVKIAPASHTGLPAYLSNLGRYLMDRFQATRELKYLESMQTFTRAFDQVRSLLHAQLCLGIMAGCRHIMYMITQNDEHLEAAIEICRKSIAALPTETDIFADCQDELTLLLHCQNSDDQGEALGFSLQVWNSLRASPFGHMRAANRAVTIYIDQSNLEKAYALATAAIGVLPLVHKRSLTLQDQQEVVQVFSGLTIDAFSLEL</sequence>
<dbReference type="VEuPathDB" id="FungiDB:BDV34DRAFT_219771"/>
<dbReference type="AlphaFoldDB" id="A0A5N6E142"/>
<dbReference type="InterPro" id="IPR011990">
    <property type="entry name" value="TPR-like_helical_dom_sf"/>
</dbReference>